<evidence type="ECO:0000256" key="1">
    <source>
        <dbReference type="SAM" id="MobiDB-lite"/>
    </source>
</evidence>
<dbReference type="EMBL" id="RSMR01000002">
    <property type="protein sequence ID" value="MIK90777.1"/>
    <property type="molecule type" value="Genomic_DNA"/>
</dbReference>
<proteinExistence type="predicted"/>
<feature type="compositionally biased region" description="Acidic residues" evidence="1">
    <location>
        <begin position="91"/>
        <end position="101"/>
    </location>
</feature>
<accession>A0A402Q019</accession>
<feature type="region of interest" description="Disordered" evidence="1">
    <location>
        <begin position="1"/>
        <end position="35"/>
    </location>
</feature>
<dbReference type="Proteomes" id="UP000885283">
    <property type="component" value="Unassembled WGS sequence"/>
</dbReference>
<gene>
    <name evidence="2" type="ORF">KO51_04030</name>
</gene>
<dbReference type="AlphaFoldDB" id="A0A402Q019"/>
<protein>
    <submittedName>
        <fullName evidence="2">Uncharacterized protein</fullName>
    </submittedName>
</protein>
<evidence type="ECO:0000313" key="2">
    <source>
        <dbReference type="EMBL" id="MIK90777.1"/>
    </source>
</evidence>
<comment type="caution">
    <text evidence="2">The sequence shown here is derived from an EMBL/GenBank/DDBJ whole genome shotgun (WGS) entry which is preliminary data.</text>
</comment>
<organism evidence="2">
    <name type="scientific">Salmonella enterica</name>
    <name type="common">Salmonella choleraesuis</name>
    <dbReference type="NCBI Taxonomy" id="28901"/>
    <lineage>
        <taxon>Bacteria</taxon>
        <taxon>Pseudomonadati</taxon>
        <taxon>Pseudomonadota</taxon>
        <taxon>Gammaproteobacteria</taxon>
        <taxon>Enterobacterales</taxon>
        <taxon>Enterobacteriaceae</taxon>
        <taxon>Salmonella</taxon>
    </lineage>
</organism>
<reference evidence="2" key="1">
    <citation type="submission" date="2018-08" db="EMBL/GenBank/DDBJ databases">
        <authorList>
            <consortium name="GenomeTrakr network: Whole genome sequencing for foodborne pathogen traceback"/>
        </authorList>
    </citation>
    <scope>NUCLEOTIDE SEQUENCE [LARGE SCALE GENOMIC DNA]</scope>
    <source>
        <strain evidence="2">FLUFL-1338</strain>
    </source>
</reference>
<sequence length="101" mass="11080">MAKENKAATQKTAGQQESGEVVLPEVTGQQSGAVTQKVTADEVKKAVKFIVPWKRYSRDDIAVFSAEQAEDLVERGAAEWPDKKHKKAAPEDEDTHETDIG</sequence>
<name>A0A402Q019_SALER</name>
<feature type="compositionally biased region" description="Polar residues" evidence="1">
    <location>
        <begin position="7"/>
        <end position="18"/>
    </location>
</feature>
<feature type="region of interest" description="Disordered" evidence="1">
    <location>
        <begin position="75"/>
        <end position="101"/>
    </location>
</feature>